<dbReference type="Proteomes" id="UP000326852">
    <property type="component" value="Unassembled WGS sequence"/>
</dbReference>
<evidence type="ECO:0000256" key="4">
    <source>
        <dbReference type="ARBA" id="ARBA00023163"/>
    </source>
</evidence>
<dbReference type="SUPFAM" id="SSF55781">
    <property type="entry name" value="GAF domain-like"/>
    <property type="match status" value="1"/>
</dbReference>
<dbReference type="Gene3D" id="1.10.10.10">
    <property type="entry name" value="Winged helix-like DNA-binding domain superfamily/Winged helix DNA-binding domain"/>
    <property type="match status" value="1"/>
</dbReference>
<evidence type="ECO:0000313" key="7">
    <source>
        <dbReference type="Proteomes" id="UP000326852"/>
    </source>
</evidence>
<sequence length="243" mass="26365">MSLTPEQNSVAAELQQLMLRTESVEIFLEGFAVHAAELFSTEAEVLAGVTLLHNKQGTTVASSSEAARALDEVQYGFGDGPCMRAARTGRTIRVEDVRTDPRWPDYAEVIRDLGYYSILGVPLILGNDGGAGLNLYARDPGHFTPHLVQAAETFAAEAATTLQVAVQIARHRSTVDHLRAAMETRTTIDLAVGIVMAQNQCSQEEAFGILRGASSNRNVKLRDLAERVVQSVTSQAVKTHFVE</sequence>
<dbReference type="InterPro" id="IPR003018">
    <property type="entry name" value="GAF"/>
</dbReference>
<dbReference type="Pfam" id="PF03861">
    <property type="entry name" value="ANTAR"/>
    <property type="match status" value="1"/>
</dbReference>
<dbReference type="InterPro" id="IPR005561">
    <property type="entry name" value="ANTAR"/>
</dbReference>
<reference evidence="6 7" key="1">
    <citation type="submission" date="2019-08" db="EMBL/GenBank/DDBJ databases">
        <title>Arthrobacter sp. nov., isolated from plateau pika and Tibetan wild ass.</title>
        <authorList>
            <person name="Ge Y."/>
        </authorList>
    </citation>
    <scope>NUCLEOTIDE SEQUENCE [LARGE SCALE GENOMIC DNA]</scope>
    <source>
        <strain evidence="6 7">785</strain>
    </source>
</reference>
<organism evidence="6 7">
    <name type="scientific">Arthrobacter yangruifuii</name>
    <dbReference type="NCBI Taxonomy" id="2606616"/>
    <lineage>
        <taxon>Bacteria</taxon>
        <taxon>Bacillati</taxon>
        <taxon>Actinomycetota</taxon>
        <taxon>Actinomycetes</taxon>
        <taxon>Micrococcales</taxon>
        <taxon>Micrococcaceae</taxon>
        <taxon>Arthrobacter</taxon>
    </lineage>
</organism>
<dbReference type="InterPro" id="IPR012074">
    <property type="entry name" value="GAF_ANTAR"/>
</dbReference>
<dbReference type="EMBL" id="VTFX01000001">
    <property type="protein sequence ID" value="KAD4059789.1"/>
    <property type="molecule type" value="Genomic_DNA"/>
</dbReference>
<dbReference type="InterPro" id="IPR036388">
    <property type="entry name" value="WH-like_DNA-bd_sf"/>
</dbReference>
<dbReference type="PIRSF" id="PIRSF036625">
    <property type="entry name" value="GAF_ANTAR"/>
    <property type="match status" value="1"/>
</dbReference>
<evidence type="ECO:0000313" key="6">
    <source>
        <dbReference type="EMBL" id="KAD4059789.1"/>
    </source>
</evidence>
<dbReference type="Pfam" id="PF13185">
    <property type="entry name" value="GAF_2"/>
    <property type="match status" value="1"/>
</dbReference>
<proteinExistence type="predicted"/>
<keyword evidence="3" id="KW-0805">Transcription regulation</keyword>
<dbReference type="GO" id="GO:0003723">
    <property type="term" value="F:RNA binding"/>
    <property type="evidence" value="ECO:0007669"/>
    <property type="project" value="InterPro"/>
</dbReference>
<protein>
    <submittedName>
        <fullName evidence="6">ANTAR domain-containing protein</fullName>
    </submittedName>
</protein>
<comment type="caution">
    <text evidence="6">The sequence shown here is derived from an EMBL/GenBank/DDBJ whole genome shotgun (WGS) entry which is preliminary data.</text>
</comment>
<dbReference type="InterPro" id="IPR011006">
    <property type="entry name" value="CheY-like_superfamily"/>
</dbReference>
<keyword evidence="2" id="KW-0418">Kinase</keyword>
<evidence type="ECO:0000256" key="3">
    <source>
        <dbReference type="ARBA" id="ARBA00023015"/>
    </source>
</evidence>
<evidence type="ECO:0000256" key="1">
    <source>
        <dbReference type="ARBA" id="ARBA00022679"/>
    </source>
</evidence>
<feature type="domain" description="ANTAR" evidence="5">
    <location>
        <begin position="168"/>
        <end position="229"/>
    </location>
</feature>
<dbReference type="SMART" id="SM00065">
    <property type="entry name" value="GAF"/>
    <property type="match status" value="1"/>
</dbReference>
<dbReference type="Gene3D" id="3.30.450.40">
    <property type="match status" value="1"/>
</dbReference>
<name>A0A5N6MRH7_9MICC</name>
<dbReference type="SMART" id="SM01012">
    <property type="entry name" value="ANTAR"/>
    <property type="match status" value="1"/>
</dbReference>
<dbReference type="SUPFAM" id="SSF52172">
    <property type="entry name" value="CheY-like"/>
    <property type="match status" value="1"/>
</dbReference>
<dbReference type="RefSeq" id="WP_152271055.1">
    <property type="nucleotide sequence ID" value="NZ_VTFX01000001.1"/>
</dbReference>
<gene>
    <name evidence="6" type="ORF">GD627_01470</name>
</gene>
<dbReference type="InterPro" id="IPR029016">
    <property type="entry name" value="GAF-like_dom_sf"/>
</dbReference>
<accession>A0A5N6MRH7</accession>
<dbReference type="GO" id="GO:0016301">
    <property type="term" value="F:kinase activity"/>
    <property type="evidence" value="ECO:0007669"/>
    <property type="project" value="UniProtKB-KW"/>
</dbReference>
<keyword evidence="7" id="KW-1185">Reference proteome</keyword>
<evidence type="ECO:0000256" key="2">
    <source>
        <dbReference type="ARBA" id="ARBA00022777"/>
    </source>
</evidence>
<keyword evidence="4" id="KW-0804">Transcription</keyword>
<evidence type="ECO:0000259" key="5">
    <source>
        <dbReference type="PROSITE" id="PS50921"/>
    </source>
</evidence>
<dbReference type="PROSITE" id="PS50921">
    <property type="entry name" value="ANTAR"/>
    <property type="match status" value="1"/>
</dbReference>
<keyword evidence="1" id="KW-0808">Transferase</keyword>
<dbReference type="AlphaFoldDB" id="A0A5N6MRH7"/>